<accession>A0A0A1VSY2</accession>
<dbReference type="EMBL" id="BBPA01000030">
    <property type="protein sequence ID" value="GAL92912.1"/>
    <property type="molecule type" value="Genomic_DNA"/>
</dbReference>
<dbReference type="RefSeq" id="WP_045358653.1">
    <property type="nucleotide sequence ID" value="NZ_BBPA01000030.1"/>
</dbReference>
<proteinExistence type="predicted"/>
<dbReference type="PROSITE" id="PS50164">
    <property type="entry name" value="GIY_YIG"/>
    <property type="match status" value="1"/>
</dbReference>
<gene>
    <name evidence="2" type="ORF">N44_01599</name>
</gene>
<evidence type="ECO:0000259" key="1">
    <source>
        <dbReference type="PROSITE" id="PS50164"/>
    </source>
</evidence>
<evidence type="ECO:0000313" key="3">
    <source>
        <dbReference type="Proteomes" id="UP000030321"/>
    </source>
</evidence>
<dbReference type="AlphaFoldDB" id="A0A0A1VSY2"/>
<name>A0A0A1VSY2_MICAE</name>
<sequence length="277" mass="32520">MLLDPLAMSSVELDNLNQLPDCSAIYFAIDSQNRILYIGQAVNLLTRWKNHHRIYQLQEINQDYPVRIAWQVCNNEELNEIELYLIKHFQPLLNRTQVKSPQIVPSELVFRNFLREFSRRLIIIGFKPQTSQELPHIHLKYDWTDCSPKGTAAKIKNFIQENNHINTSFKIRRKPWGRIRGPEEFQIGSRGQKALARQNRSYNNHWEMACNGVIISITPTNNYKQIKSVTNFQKLAGVKMRTIPEHDFKRMSNQYPHDFADLSCFVDDLVPLLWIEG</sequence>
<feature type="domain" description="GIY-YIG" evidence="1">
    <location>
        <begin position="21"/>
        <end position="95"/>
    </location>
</feature>
<dbReference type="SMART" id="SM00465">
    <property type="entry name" value="GIYc"/>
    <property type="match status" value="1"/>
</dbReference>
<dbReference type="Proteomes" id="UP000030321">
    <property type="component" value="Unassembled WGS sequence"/>
</dbReference>
<dbReference type="CDD" id="cd00719">
    <property type="entry name" value="GIY-YIG_SF"/>
    <property type="match status" value="1"/>
</dbReference>
<dbReference type="Pfam" id="PF01541">
    <property type="entry name" value="GIY-YIG"/>
    <property type="match status" value="1"/>
</dbReference>
<dbReference type="InterPro" id="IPR000305">
    <property type="entry name" value="GIY-YIG_endonuc"/>
</dbReference>
<comment type="caution">
    <text evidence="2">The sequence shown here is derived from an EMBL/GenBank/DDBJ whole genome shotgun (WGS) entry which is preliminary data.</text>
</comment>
<dbReference type="InterPro" id="IPR035901">
    <property type="entry name" value="GIY-YIG_endonuc_sf"/>
</dbReference>
<evidence type="ECO:0000313" key="2">
    <source>
        <dbReference type="EMBL" id="GAL92912.1"/>
    </source>
</evidence>
<protein>
    <recommendedName>
        <fullName evidence="1">GIY-YIG domain-containing protein</fullName>
    </recommendedName>
</protein>
<reference evidence="3" key="1">
    <citation type="journal article" date="2015" name="Genome">
        <title>Whole Genome Sequence of the Non-Microcystin-Producing Microcystis aeruginosa Strain NIES-44.</title>
        <authorList>
            <person name="Okano K."/>
            <person name="Miyata N."/>
            <person name="Ozaki Y."/>
        </authorList>
    </citation>
    <scope>NUCLEOTIDE SEQUENCE [LARGE SCALE GENOMIC DNA]</scope>
    <source>
        <strain evidence="3">NIES-44</strain>
    </source>
</reference>
<organism evidence="2 3">
    <name type="scientific">Microcystis aeruginosa NIES-44</name>
    <dbReference type="NCBI Taxonomy" id="449439"/>
    <lineage>
        <taxon>Bacteria</taxon>
        <taxon>Bacillati</taxon>
        <taxon>Cyanobacteriota</taxon>
        <taxon>Cyanophyceae</taxon>
        <taxon>Oscillatoriophycideae</taxon>
        <taxon>Chroococcales</taxon>
        <taxon>Microcystaceae</taxon>
        <taxon>Microcystis</taxon>
    </lineage>
</organism>
<dbReference type="SUPFAM" id="SSF82771">
    <property type="entry name" value="GIY-YIG endonuclease"/>
    <property type="match status" value="1"/>
</dbReference>
<dbReference type="Gene3D" id="3.40.1440.10">
    <property type="entry name" value="GIY-YIG endonuclease"/>
    <property type="match status" value="1"/>
</dbReference>